<evidence type="ECO:0000313" key="1">
    <source>
        <dbReference type="EMBL" id="MEM0578837.1"/>
    </source>
</evidence>
<keyword evidence="2" id="KW-1185">Reference proteome</keyword>
<organism evidence="1 2">
    <name type="scientific">Flavobacterium polysaccharolyticum</name>
    <dbReference type="NCBI Taxonomy" id="3133148"/>
    <lineage>
        <taxon>Bacteria</taxon>
        <taxon>Pseudomonadati</taxon>
        <taxon>Bacteroidota</taxon>
        <taxon>Flavobacteriia</taxon>
        <taxon>Flavobacteriales</taxon>
        <taxon>Flavobacteriaceae</taxon>
        <taxon>Flavobacterium</taxon>
    </lineage>
</organism>
<dbReference type="EMBL" id="JBCGDP010000098">
    <property type="protein sequence ID" value="MEM0578837.1"/>
    <property type="molecule type" value="Genomic_DNA"/>
</dbReference>
<proteinExistence type="predicted"/>
<sequence>MELLIILFTSYTVSAQQLNEIKGIVTSGTDNLPLAGVNVALKGAKGVTSSGFDGEFTINASSNDVLVFSFIGFKNQEVQVG</sequence>
<dbReference type="Proteomes" id="UP001468798">
    <property type="component" value="Unassembled WGS sequence"/>
</dbReference>
<dbReference type="Pfam" id="PF13715">
    <property type="entry name" value="CarbopepD_reg_2"/>
    <property type="match status" value="1"/>
</dbReference>
<dbReference type="RefSeq" id="WP_342693630.1">
    <property type="nucleotide sequence ID" value="NZ_JBCGDP010000098.1"/>
</dbReference>
<name>A0ABU9NYC0_9FLAO</name>
<reference evidence="1 2" key="1">
    <citation type="submission" date="2024-03" db="EMBL/GenBank/DDBJ databases">
        <title>Two novel species of the genus Flavobacterium exhibiting potentially degradation of complex polysaccharides.</title>
        <authorList>
            <person name="Lian X."/>
        </authorList>
    </citation>
    <scope>NUCLEOTIDE SEQUENCE [LARGE SCALE GENOMIC DNA]</scope>
    <source>
        <strain evidence="1 2">N6</strain>
    </source>
</reference>
<gene>
    <name evidence="1" type="ORF">WFZ86_20245</name>
</gene>
<comment type="caution">
    <text evidence="1">The sequence shown here is derived from an EMBL/GenBank/DDBJ whole genome shotgun (WGS) entry which is preliminary data.</text>
</comment>
<dbReference type="Gene3D" id="2.60.40.1120">
    <property type="entry name" value="Carboxypeptidase-like, regulatory domain"/>
    <property type="match status" value="1"/>
</dbReference>
<evidence type="ECO:0000313" key="2">
    <source>
        <dbReference type="Proteomes" id="UP001468798"/>
    </source>
</evidence>
<protein>
    <submittedName>
        <fullName evidence="1">Carboxypeptidase-like regulatory domain-containing protein</fullName>
    </submittedName>
</protein>
<accession>A0ABU9NYC0</accession>
<feature type="non-terminal residue" evidence="1">
    <location>
        <position position="81"/>
    </location>
</feature>
<dbReference type="SUPFAM" id="SSF49464">
    <property type="entry name" value="Carboxypeptidase regulatory domain-like"/>
    <property type="match status" value="1"/>
</dbReference>
<dbReference type="InterPro" id="IPR008969">
    <property type="entry name" value="CarboxyPept-like_regulatory"/>
</dbReference>